<keyword evidence="3" id="KW-0378">Hydrolase</keyword>
<keyword evidence="8" id="KW-1185">Reference proteome</keyword>
<evidence type="ECO:0000256" key="1">
    <source>
        <dbReference type="ARBA" id="ARBA00022670"/>
    </source>
</evidence>
<dbReference type="Pfam" id="PF14464">
    <property type="entry name" value="Prok-JAB"/>
    <property type="match status" value="1"/>
</dbReference>
<keyword evidence="4" id="KW-0862">Zinc</keyword>
<dbReference type="Gene3D" id="3.40.140.10">
    <property type="entry name" value="Cytidine Deaminase, domain 2"/>
    <property type="match status" value="1"/>
</dbReference>
<proteinExistence type="predicted"/>
<dbReference type="GO" id="GO:0006508">
    <property type="term" value="P:proteolysis"/>
    <property type="evidence" value="ECO:0007669"/>
    <property type="project" value="UniProtKB-KW"/>
</dbReference>
<evidence type="ECO:0000256" key="2">
    <source>
        <dbReference type="ARBA" id="ARBA00022723"/>
    </source>
</evidence>
<dbReference type="Proteomes" id="UP001500194">
    <property type="component" value="Unassembled WGS sequence"/>
</dbReference>
<evidence type="ECO:0000256" key="3">
    <source>
        <dbReference type="ARBA" id="ARBA00022801"/>
    </source>
</evidence>
<name>A0AAV3T3P9_9EURY</name>
<protein>
    <submittedName>
        <fullName evidence="7">Mov34/MPN/PAD-1 family protein</fullName>
    </submittedName>
</protein>
<sequence>MLFRSRREVVGIAADTLSFALSAAADTHPDEYLGVLRGTPASDLGVDADGDIVTDVLVVPGTESSPVQATLQSNLVPNDSHTIGSIHSHPNGVLEPSAADRSMFGKWPVHVIMGAPYESDCWRSFDREGEPRSLDVFDVDLPDPESFFDFTQADIDEEL</sequence>
<keyword evidence="5" id="KW-0482">Metalloprotease</keyword>
<dbReference type="InterPro" id="IPR037518">
    <property type="entry name" value="MPN"/>
</dbReference>
<dbReference type="RefSeq" id="WP_227259564.1">
    <property type="nucleotide sequence ID" value="NZ_BAAADU010000002.1"/>
</dbReference>
<dbReference type="EMBL" id="BAAADU010000002">
    <property type="protein sequence ID" value="GAA0658439.1"/>
    <property type="molecule type" value="Genomic_DNA"/>
</dbReference>
<dbReference type="GO" id="GO:0046872">
    <property type="term" value="F:metal ion binding"/>
    <property type="evidence" value="ECO:0007669"/>
    <property type="project" value="UniProtKB-KW"/>
</dbReference>
<reference evidence="7 8" key="1">
    <citation type="journal article" date="2019" name="Int. J. Syst. Evol. Microbiol.">
        <title>The Global Catalogue of Microorganisms (GCM) 10K type strain sequencing project: providing services to taxonomists for standard genome sequencing and annotation.</title>
        <authorList>
            <consortium name="The Broad Institute Genomics Platform"/>
            <consortium name="The Broad Institute Genome Sequencing Center for Infectious Disease"/>
            <person name="Wu L."/>
            <person name="Ma J."/>
        </authorList>
    </citation>
    <scope>NUCLEOTIDE SEQUENCE [LARGE SCALE GENOMIC DNA]</scope>
    <source>
        <strain evidence="7 8">JCM 16327</strain>
    </source>
</reference>
<keyword evidence="1" id="KW-0645">Protease</keyword>
<gene>
    <name evidence="7" type="ORF">GCM10009019_23500</name>
</gene>
<accession>A0AAV3T3P9</accession>
<evidence type="ECO:0000313" key="8">
    <source>
        <dbReference type="Proteomes" id="UP001500194"/>
    </source>
</evidence>
<dbReference type="PROSITE" id="PS50249">
    <property type="entry name" value="MPN"/>
    <property type="match status" value="1"/>
</dbReference>
<evidence type="ECO:0000256" key="4">
    <source>
        <dbReference type="ARBA" id="ARBA00022833"/>
    </source>
</evidence>
<comment type="caution">
    <text evidence="7">The sequence shown here is derived from an EMBL/GenBank/DDBJ whole genome shotgun (WGS) entry which is preliminary data.</text>
</comment>
<organism evidence="7 8">
    <name type="scientific">Salarchaeum japonicum</name>
    <dbReference type="NCBI Taxonomy" id="555573"/>
    <lineage>
        <taxon>Archaea</taxon>
        <taxon>Methanobacteriati</taxon>
        <taxon>Methanobacteriota</taxon>
        <taxon>Stenosarchaea group</taxon>
        <taxon>Halobacteria</taxon>
        <taxon>Halobacteriales</taxon>
        <taxon>Halobacteriaceae</taxon>
    </lineage>
</organism>
<dbReference type="GO" id="GO:0008237">
    <property type="term" value="F:metallopeptidase activity"/>
    <property type="evidence" value="ECO:0007669"/>
    <property type="project" value="UniProtKB-KW"/>
</dbReference>
<evidence type="ECO:0000256" key="5">
    <source>
        <dbReference type="ARBA" id="ARBA00023049"/>
    </source>
</evidence>
<dbReference type="GeneID" id="68572965"/>
<feature type="domain" description="MPN" evidence="6">
    <location>
        <begin position="10"/>
        <end position="131"/>
    </location>
</feature>
<evidence type="ECO:0000313" key="7">
    <source>
        <dbReference type="EMBL" id="GAA0658439.1"/>
    </source>
</evidence>
<dbReference type="SUPFAM" id="SSF102712">
    <property type="entry name" value="JAB1/MPN domain"/>
    <property type="match status" value="1"/>
</dbReference>
<dbReference type="AlphaFoldDB" id="A0AAV3T3P9"/>
<keyword evidence="2" id="KW-0479">Metal-binding</keyword>
<dbReference type="InterPro" id="IPR028090">
    <property type="entry name" value="JAB_dom_prok"/>
</dbReference>
<evidence type="ECO:0000259" key="6">
    <source>
        <dbReference type="PROSITE" id="PS50249"/>
    </source>
</evidence>